<feature type="compositionally biased region" description="Low complexity" evidence="9">
    <location>
        <begin position="157"/>
        <end position="171"/>
    </location>
</feature>
<keyword evidence="4" id="KW-0694">RNA-binding</keyword>
<dbReference type="GO" id="GO:0005737">
    <property type="term" value="C:cytoplasm"/>
    <property type="evidence" value="ECO:0007669"/>
    <property type="project" value="UniProtKB-SubCell"/>
</dbReference>
<feature type="region of interest" description="Disordered" evidence="9">
    <location>
        <begin position="390"/>
        <end position="428"/>
    </location>
</feature>
<feature type="region of interest" description="Disordered" evidence="9">
    <location>
        <begin position="669"/>
        <end position="784"/>
    </location>
</feature>
<feature type="compositionally biased region" description="Polar residues" evidence="9">
    <location>
        <begin position="68"/>
        <end position="84"/>
    </location>
</feature>
<dbReference type="GO" id="GO:0003730">
    <property type="term" value="F:mRNA 3'-UTR binding"/>
    <property type="evidence" value="ECO:0007669"/>
    <property type="project" value="TreeGrafter"/>
</dbReference>
<feature type="region of interest" description="Disordered" evidence="9">
    <location>
        <begin position="108"/>
        <end position="127"/>
    </location>
</feature>
<feature type="compositionally biased region" description="Basic and acidic residues" evidence="9">
    <location>
        <begin position="759"/>
        <end position="784"/>
    </location>
</feature>
<keyword evidence="8" id="KW-0175">Coiled coil</keyword>
<dbReference type="PANTHER" id="PTHR12537:SF12">
    <property type="entry name" value="MATERNAL PROTEIN PUMILIO"/>
    <property type="match status" value="1"/>
</dbReference>
<evidence type="ECO:0000259" key="10">
    <source>
        <dbReference type="PROSITE" id="PS50303"/>
    </source>
</evidence>
<dbReference type="AlphaFoldDB" id="A0AAD4D7D9"/>
<feature type="compositionally biased region" description="Polar residues" evidence="9">
    <location>
        <begin position="134"/>
        <end position="152"/>
    </location>
</feature>
<comment type="subcellular location">
    <subcellularLocation>
        <location evidence="1">Cytoplasm</location>
    </subcellularLocation>
</comment>
<evidence type="ECO:0000256" key="5">
    <source>
        <dbReference type="ARBA" id="ARBA00060736"/>
    </source>
</evidence>
<feature type="compositionally biased region" description="Low complexity" evidence="9">
    <location>
        <begin position="233"/>
        <end position="249"/>
    </location>
</feature>
<dbReference type="InterPro" id="IPR011989">
    <property type="entry name" value="ARM-like"/>
</dbReference>
<feature type="coiled-coil region" evidence="8">
    <location>
        <begin position="451"/>
        <end position="483"/>
    </location>
</feature>
<evidence type="ECO:0000256" key="3">
    <source>
        <dbReference type="ARBA" id="ARBA00022737"/>
    </source>
</evidence>
<feature type="repeat" description="Pumilio" evidence="7">
    <location>
        <begin position="832"/>
        <end position="867"/>
    </location>
</feature>
<dbReference type="Proteomes" id="UP001194580">
    <property type="component" value="Unassembled WGS sequence"/>
</dbReference>
<keyword evidence="2" id="KW-0963">Cytoplasm</keyword>
<feature type="compositionally biased region" description="Basic residues" evidence="9">
    <location>
        <begin position="698"/>
        <end position="716"/>
    </location>
</feature>
<dbReference type="InterPro" id="IPR033712">
    <property type="entry name" value="Pumilio_RNA-bd"/>
</dbReference>
<name>A0AAD4D7D9_9FUNG</name>
<evidence type="ECO:0000256" key="6">
    <source>
        <dbReference type="ARBA" id="ARBA00081811"/>
    </source>
</evidence>
<dbReference type="Gene3D" id="1.25.10.10">
    <property type="entry name" value="Leucine-rich Repeat Variant"/>
    <property type="match status" value="1"/>
</dbReference>
<proteinExistence type="inferred from homology"/>
<feature type="repeat" description="Pumilio" evidence="7">
    <location>
        <begin position="940"/>
        <end position="963"/>
    </location>
</feature>
<organism evidence="11 12">
    <name type="scientific">Linnemannia exigua</name>
    <dbReference type="NCBI Taxonomy" id="604196"/>
    <lineage>
        <taxon>Eukaryota</taxon>
        <taxon>Fungi</taxon>
        <taxon>Fungi incertae sedis</taxon>
        <taxon>Mucoromycota</taxon>
        <taxon>Mortierellomycotina</taxon>
        <taxon>Mortierellomycetes</taxon>
        <taxon>Mortierellales</taxon>
        <taxon>Mortierellaceae</taxon>
        <taxon>Linnemannia</taxon>
    </lineage>
</organism>
<evidence type="ECO:0000256" key="2">
    <source>
        <dbReference type="ARBA" id="ARBA00022490"/>
    </source>
</evidence>
<dbReference type="PROSITE" id="PS50302">
    <property type="entry name" value="PUM"/>
    <property type="match status" value="8"/>
</dbReference>
<dbReference type="PANTHER" id="PTHR12537">
    <property type="entry name" value="RNA BINDING PROTEIN PUMILIO-RELATED"/>
    <property type="match status" value="1"/>
</dbReference>
<keyword evidence="12" id="KW-1185">Reference proteome</keyword>
<dbReference type="InterPro" id="IPR033133">
    <property type="entry name" value="PUM-HD"/>
</dbReference>
<evidence type="ECO:0000313" key="11">
    <source>
        <dbReference type="EMBL" id="KAG0270946.1"/>
    </source>
</evidence>
<feature type="compositionally biased region" description="Polar residues" evidence="9">
    <location>
        <begin position="10"/>
        <end position="22"/>
    </location>
</feature>
<sequence>MDDQYYSAPIGSTASNGSNRDGANNADLYQPAIANQHGQQQLASLLRGKFGDFDGFNYGIGLDIARSSSAPPNQHHQANSSRFTNFGPGYDSPLSPADLTRSESSDYLSANITSGNNGGNSNNNANHAAAFMTSPRQDSRSALQQPQSSTVYSPGPSWQLWSSTTTLSGQTVGSDDTGKNSSTSVAGSTDYLGSMTSTADPAFLWRQEMQSPEISRSETQSPRLAHLKGLGESSSNNTSSSNLQRSTSSMPASPMFGGHSDHLSHIWAPSVSSPSQDFPRSPSPLFNLPSHSQSHQSHSSPLYQSLTPSQSVRSPLSTPSALRHDISESLGMDEPLRSAPVGLQNDLDYGLASDDMDDRSSQLKSVLNAALDAGEDERIPTAVNARSPLFQTKFAPPQRSSSTPPMPGPGFPHSRNPPGFSSDNGFDAAQADLDFGMRHLQLGNSDDDLALQQANLRRQQFQLNQQQLKLQQIQLQQQRQQQQQFQQLHHPLHGSHTPITAYSPYFDSQNVLKDPRMMNAQFGYDYLQDPSANRDMLSASQKDLHSMLAGHDEASLGFRANDLAYDPRRMQHPAPSLSPEYRKAALLQLYQQQQQQHGFYSPNGGSIDSLGSPSTMDYAGNSLRASELNHADARSTAAARAINAAAEKKLRLQSQQILMQQQQLMLMRQQQQQQLHQQQHHNQHHNQQQHQHGQQPHSHGHKQGQTRTRSKNHNHQNQHSQVSSPKHHHASQHKNGGDHTKSGADSDHNNGPGVSSRNHQGDDAKDGENDPGHGLRSPLLEEFRSNKSNKKYELKDIAGSVVEFSGDQHGSRFIQQKLETATEDEKAMVFDEILPHALQLMTDVFGNYVIQKFFEHGAQDHKSVLAKQMDGHVLSLALQMYGCRVVQKGLEHVLSDQQAVLVKELEGHVLKCVKDQNGNHVIQKAIECVPAEHIQFIMNAFTGQVYTLATHPYGCRVIQRMFEHCADTKTPLMDELHRYIPNLVQDQYGNYVIQHILERGNPTEKSLVVSKVMGQVLQLSKHKFASNVVEKCVAYGSPSDRQKLIEEVITTKPDGTSPLVLMMKDQFANYVVQKMLDVVDGEQRDVLVAKIKPHLQSLKKYTYGKHLITKVEKLMALQEPRSALDGFIASPALSIRTLTPTPNSPIVANASATPA</sequence>
<feature type="repeat" description="Pumilio" evidence="7">
    <location>
        <begin position="1011"/>
        <end position="1046"/>
    </location>
</feature>
<feature type="repeat" description="Pumilio" evidence="7">
    <location>
        <begin position="1047"/>
        <end position="1089"/>
    </location>
</feature>
<accession>A0AAD4D7D9</accession>
<dbReference type="InterPro" id="IPR016024">
    <property type="entry name" value="ARM-type_fold"/>
</dbReference>
<comment type="caution">
    <text evidence="11">The sequence shown here is derived from an EMBL/GenBank/DDBJ whole genome shotgun (WGS) entry which is preliminary data.</text>
</comment>
<dbReference type="EMBL" id="JAAAIL010001270">
    <property type="protein sequence ID" value="KAG0270946.1"/>
    <property type="molecule type" value="Genomic_DNA"/>
</dbReference>
<feature type="compositionally biased region" description="Low complexity" evidence="9">
    <location>
        <begin position="288"/>
        <end position="306"/>
    </location>
</feature>
<dbReference type="CDD" id="cd07920">
    <property type="entry name" value="Pumilio"/>
    <property type="match status" value="1"/>
</dbReference>
<feature type="repeat" description="Pumilio" evidence="7">
    <location>
        <begin position="796"/>
        <end position="831"/>
    </location>
</feature>
<dbReference type="Pfam" id="PF00806">
    <property type="entry name" value="PUF"/>
    <property type="match status" value="8"/>
</dbReference>
<comment type="similarity">
    <text evidence="5">Belongs to the PUF3 family.</text>
</comment>
<evidence type="ECO:0000313" key="12">
    <source>
        <dbReference type="Proteomes" id="UP001194580"/>
    </source>
</evidence>
<evidence type="ECO:0000256" key="9">
    <source>
        <dbReference type="SAM" id="MobiDB-lite"/>
    </source>
</evidence>
<feature type="compositionally biased region" description="Basic and acidic residues" evidence="9">
    <location>
        <begin position="735"/>
        <end position="748"/>
    </location>
</feature>
<evidence type="ECO:0000256" key="8">
    <source>
        <dbReference type="SAM" id="Coils"/>
    </source>
</evidence>
<dbReference type="FunFam" id="1.25.10.10:FF:000004">
    <property type="entry name" value="Pumilio homolog 1 isoform 2"/>
    <property type="match status" value="1"/>
</dbReference>
<protein>
    <recommendedName>
        <fullName evidence="6">Pumilio homology domain family member 3</fullName>
    </recommendedName>
</protein>
<feature type="region of interest" description="Disordered" evidence="9">
    <location>
        <begin position="134"/>
        <end position="193"/>
    </location>
</feature>
<feature type="compositionally biased region" description="Low complexity" evidence="9">
    <location>
        <begin position="685"/>
        <end position="697"/>
    </location>
</feature>
<feature type="region of interest" description="Disordered" evidence="9">
    <location>
        <begin position="228"/>
        <end position="320"/>
    </location>
</feature>
<dbReference type="InterPro" id="IPR001313">
    <property type="entry name" value="Pumilio_RNA-bd_rpt"/>
</dbReference>
<feature type="region of interest" description="Disordered" evidence="9">
    <location>
        <begin position="68"/>
        <end position="102"/>
    </location>
</feature>
<dbReference type="SUPFAM" id="SSF48371">
    <property type="entry name" value="ARM repeat"/>
    <property type="match status" value="1"/>
</dbReference>
<dbReference type="PROSITE" id="PS50303">
    <property type="entry name" value="PUM_HD"/>
    <property type="match status" value="1"/>
</dbReference>
<evidence type="ECO:0000256" key="1">
    <source>
        <dbReference type="ARBA" id="ARBA00004496"/>
    </source>
</evidence>
<feature type="domain" description="PUM-HD" evidence="10">
    <location>
        <begin position="775"/>
        <end position="1115"/>
    </location>
</feature>
<feature type="compositionally biased region" description="Polar residues" evidence="9">
    <location>
        <begin position="307"/>
        <end position="320"/>
    </location>
</feature>
<dbReference type="SMART" id="SM00025">
    <property type="entry name" value="Pumilio"/>
    <property type="match status" value="8"/>
</dbReference>
<feature type="repeat" description="Pumilio" evidence="7">
    <location>
        <begin position="904"/>
        <end position="939"/>
    </location>
</feature>
<feature type="repeat" description="Pumilio" evidence="7">
    <location>
        <begin position="975"/>
        <end position="1010"/>
    </location>
</feature>
<evidence type="ECO:0000256" key="4">
    <source>
        <dbReference type="ARBA" id="ARBA00022884"/>
    </source>
</evidence>
<keyword evidence="3" id="KW-0677">Repeat</keyword>
<gene>
    <name evidence="11" type="primary">PUF3_1</name>
    <name evidence="11" type="ORF">BGZ95_001337</name>
</gene>
<feature type="repeat" description="Pumilio" evidence="7">
    <location>
        <begin position="868"/>
        <end position="903"/>
    </location>
</feature>
<reference evidence="11" key="1">
    <citation type="journal article" date="2020" name="Fungal Divers.">
        <title>Resolving the Mortierellaceae phylogeny through synthesis of multi-gene phylogenetics and phylogenomics.</title>
        <authorList>
            <person name="Vandepol N."/>
            <person name="Liber J."/>
            <person name="Desiro A."/>
            <person name="Na H."/>
            <person name="Kennedy M."/>
            <person name="Barry K."/>
            <person name="Grigoriev I.V."/>
            <person name="Miller A.N."/>
            <person name="O'Donnell K."/>
            <person name="Stajich J.E."/>
            <person name="Bonito G."/>
        </authorList>
    </citation>
    <scope>NUCLEOTIDE SEQUENCE</scope>
    <source>
        <strain evidence="11">NRRL 28262</strain>
    </source>
</reference>
<dbReference type="GO" id="GO:0000288">
    <property type="term" value="P:nuclear-transcribed mRNA catabolic process, deadenylation-dependent decay"/>
    <property type="evidence" value="ECO:0007669"/>
    <property type="project" value="TreeGrafter"/>
</dbReference>
<evidence type="ECO:0000256" key="7">
    <source>
        <dbReference type="PROSITE-ProRule" id="PRU00317"/>
    </source>
</evidence>
<feature type="compositionally biased region" description="Low complexity" evidence="9">
    <location>
        <begin position="109"/>
        <end position="127"/>
    </location>
</feature>
<feature type="region of interest" description="Disordered" evidence="9">
    <location>
        <begin position="1"/>
        <end position="26"/>
    </location>
</feature>